<accession>A0A2S0P814</accession>
<evidence type="ECO:0000256" key="1">
    <source>
        <dbReference type="HAMAP-Rule" id="MF_02233"/>
    </source>
</evidence>
<dbReference type="GO" id="GO:0051539">
    <property type="term" value="F:4 iron, 4 sulfur cluster binding"/>
    <property type="evidence" value="ECO:0007669"/>
    <property type="project" value="UniProtKB-UniRule"/>
</dbReference>
<feature type="binding site" evidence="1">
    <location>
        <position position="176"/>
    </location>
    <ligand>
        <name>[4Fe-4S] cluster</name>
        <dbReference type="ChEBI" id="CHEBI:49883"/>
    </ligand>
</feature>
<dbReference type="UniPathway" id="UPA00232"/>
<dbReference type="PANTHER" id="PTHR30217">
    <property type="entry name" value="PEPTIDASE U32 FAMILY"/>
    <property type="match status" value="1"/>
</dbReference>
<feature type="binding site" evidence="1">
    <location>
        <position position="193"/>
    </location>
    <ligand>
        <name>[4Fe-4S] cluster</name>
        <dbReference type="ChEBI" id="CHEBI:49883"/>
    </ligand>
</feature>
<dbReference type="EMBL" id="CP028519">
    <property type="protein sequence ID" value="AVY93427.1"/>
    <property type="molecule type" value="Genomic_DNA"/>
</dbReference>
<protein>
    <recommendedName>
        <fullName evidence="1">Ubiquinone biosynthesis protein UbiV</fullName>
    </recommendedName>
</protein>
<dbReference type="Pfam" id="PF01136">
    <property type="entry name" value="Peptidase_U32"/>
    <property type="match status" value="1"/>
</dbReference>
<feature type="binding site" evidence="1">
    <location>
        <position position="189"/>
    </location>
    <ligand>
        <name>[4Fe-4S] cluster</name>
        <dbReference type="ChEBI" id="CHEBI:49883"/>
    </ligand>
</feature>
<dbReference type="GO" id="GO:0046872">
    <property type="term" value="F:metal ion binding"/>
    <property type="evidence" value="ECO:0007669"/>
    <property type="project" value="UniProtKB-KW"/>
</dbReference>
<dbReference type="AlphaFoldDB" id="A0A2S0P814"/>
<keyword evidence="1" id="KW-0831">Ubiquinone biosynthesis</keyword>
<reference evidence="2 3" key="1">
    <citation type="submission" date="2018-04" db="EMBL/GenBank/DDBJ databases">
        <title>Denitrifier Microvirgula.</title>
        <authorList>
            <person name="Anderson E."/>
            <person name="Jang J."/>
            <person name="Ishii S."/>
        </authorList>
    </citation>
    <scope>NUCLEOTIDE SEQUENCE [LARGE SCALE GENOMIC DNA]</scope>
    <source>
        <strain evidence="2 3">BE2.4</strain>
    </source>
</reference>
<dbReference type="InterPro" id="IPR001539">
    <property type="entry name" value="Peptidase_U32"/>
</dbReference>
<evidence type="ECO:0000313" key="2">
    <source>
        <dbReference type="EMBL" id="AVY93427.1"/>
    </source>
</evidence>
<dbReference type="PANTHER" id="PTHR30217:SF11">
    <property type="entry name" value="UBIQUINONE BIOSYNTHESIS PROTEIN UBIV"/>
    <property type="match status" value="1"/>
</dbReference>
<dbReference type="InterPro" id="IPR043693">
    <property type="entry name" value="UbiV"/>
</dbReference>
<proteinExistence type="inferred from homology"/>
<comment type="pathway">
    <text evidence="1">Cofactor biosynthesis; ubiquinone biosynthesis.</text>
</comment>
<dbReference type="HAMAP" id="MF_02233">
    <property type="entry name" value="UbiV"/>
    <property type="match status" value="1"/>
</dbReference>
<dbReference type="InterPro" id="IPR051454">
    <property type="entry name" value="RNA/ubiquinone_mod_enzymes"/>
</dbReference>
<name>A0A2S0P814_9NEIS</name>
<comment type="subunit">
    <text evidence="1">Forms a heterodimer with UbiU.</text>
</comment>
<keyword evidence="1" id="KW-0411">Iron-sulfur</keyword>
<dbReference type="STRING" id="1122240.GCA_000620105_00689"/>
<dbReference type="GO" id="GO:0006744">
    <property type="term" value="P:ubiquinone biosynthetic process"/>
    <property type="evidence" value="ECO:0007669"/>
    <property type="project" value="UniProtKB-UniRule"/>
</dbReference>
<keyword evidence="1" id="KW-0408">Iron</keyword>
<comment type="function">
    <text evidence="1">Required for O(2)-independent ubiquinone (coenzyme Q) biosynthesis. Together with UbiU, is essential for the C6-hydroxylation reaction in the oxygen-independent ubiquinone biosynthesis pathway.</text>
</comment>
<keyword evidence="1" id="KW-0479">Metal-binding</keyword>
<comment type="cofactor">
    <cofactor evidence="1">
        <name>[4Fe-4S] cluster</name>
        <dbReference type="ChEBI" id="CHEBI:49883"/>
    </cofactor>
</comment>
<comment type="similarity">
    <text evidence="1">Belongs to the peptidase U32 family. UbiV subfamily.</text>
</comment>
<dbReference type="Proteomes" id="UP000244173">
    <property type="component" value="Chromosome"/>
</dbReference>
<gene>
    <name evidence="1" type="primary">ubiV</name>
    <name evidence="2" type="ORF">DAI18_04740</name>
</gene>
<dbReference type="NCBIfam" id="NF011991">
    <property type="entry name" value="PRK15447.1"/>
    <property type="match status" value="1"/>
</dbReference>
<keyword evidence="1" id="KW-0004">4Fe-4S</keyword>
<evidence type="ECO:0000313" key="3">
    <source>
        <dbReference type="Proteomes" id="UP000244173"/>
    </source>
</evidence>
<organism evidence="2 3">
    <name type="scientific">Microvirgula aerodenitrificans</name>
    <dbReference type="NCBI Taxonomy" id="57480"/>
    <lineage>
        <taxon>Bacteria</taxon>
        <taxon>Pseudomonadati</taxon>
        <taxon>Pseudomonadota</taxon>
        <taxon>Betaproteobacteria</taxon>
        <taxon>Neisseriales</taxon>
        <taxon>Aquaspirillaceae</taxon>
        <taxon>Microvirgula</taxon>
    </lineage>
</organism>
<keyword evidence="3" id="KW-1185">Reference proteome</keyword>
<dbReference type="KEGG" id="maer:DAI18_04740"/>
<sequence>MKLSLGPLLFFWPRETVMQFYADVSQCPDIDTIYLGEVVCSRRQQIRTDDWLGLARDLADAGKEVVLSAQALLESESDLKRQRKFVQHGEFAIEANDLGALKLARDAGCRVIAGPHLNIYNEDTLAQVVRLGAFRWVPPVEMPRERIAAVLATRPAGLECEVFAWGKLPLAFSARCFTARHFNLNKDDCQFRCLEHPDGMELDTREGQDFLTVNGIQTLSGGVMNLCGDLPGLADAGVDIVRISPQSRDTLAVAAAFRQAMAHGAPAAGTDLAALAHAPLVNGYWHGQAGIMQSGA</sequence>
<feature type="binding site" evidence="1">
    <location>
        <position position="40"/>
    </location>
    <ligand>
        <name>[4Fe-4S] cluster</name>
        <dbReference type="ChEBI" id="CHEBI:49883"/>
    </ligand>
</feature>
<dbReference type="OrthoDB" id="8523349at2"/>